<organism evidence="2 3">
    <name type="scientific">Ilyodon furcidens</name>
    <name type="common">goldbreast splitfin</name>
    <dbReference type="NCBI Taxonomy" id="33524"/>
    <lineage>
        <taxon>Eukaryota</taxon>
        <taxon>Metazoa</taxon>
        <taxon>Chordata</taxon>
        <taxon>Craniata</taxon>
        <taxon>Vertebrata</taxon>
        <taxon>Euteleostomi</taxon>
        <taxon>Actinopterygii</taxon>
        <taxon>Neopterygii</taxon>
        <taxon>Teleostei</taxon>
        <taxon>Neoteleostei</taxon>
        <taxon>Acanthomorphata</taxon>
        <taxon>Ovalentaria</taxon>
        <taxon>Atherinomorphae</taxon>
        <taxon>Cyprinodontiformes</taxon>
        <taxon>Goodeidae</taxon>
        <taxon>Ilyodon</taxon>
    </lineage>
</organism>
<gene>
    <name evidence="2" type="ORF">ILYODFUR_002303</name>
</gene>
<feature type="non-terminal residue" evidence="2">
    <location>
        <position position="85"/>
    </location>
</feature>
<reference evidence="2 3" key="1">
    <citation type="submission" date="2021-06" db="EMBL/GenBank/DDBJ databases">
        <authorList>
            <person name="Palmer J.M."/>
        </authorList>
    </citation>
    <scope>NUCLEOTIDE SEQUENCE [LARGE SCALE GENOMIC DNA]</scope>
    <source>
        <strain evidence="3">if_2019</strain>
        <tissue evidence="2">Muscle</tissue>
    </source>
</reference>
<sequence>MGRGSEVNQEMAFAKKKRSAQSTKITTKELINDSFRRTKNSSPHFSVKGNVCSRLNSNSESDSNKDKHNRWAERGANRGRQTEGK</sequence>
<evidence type="ECO:0000313" key="2">
    <source>
        <dbReference type="EMBL" id="MEQ2220137.1"/>
    </source>
</evidence>
<feature type="compositionally biased region" description="Basic and acidic residues" evidence="1">
    <location>
        <begin position="26"/>
        <end position="36"/>
    </location>
</feature>
<keyword evidence="3" id="KW-1185">Reference proteome</keyword>
<evidence type="ECO:0000256" key="1">
    <source>
        <dbReference type="SAM" id="MobiDB-lite"/>
    </source>
</evidence>
<dbReference type="Proteomes" id="UP001482620">
    <property type="component" value="Unassembled WGS sequence"/>
</dbReference>
<proteinExistence type="predicted"/>
<comment type="caution">
    <text evidence="2">The sequence shown here is derived from an EMBL/GenBank/DDBJ whole genome shotgun (WGS) entry which is preliminary data.</text>
</comment>
<feature type="compositionally biased region" description="Basic and acidic residues" evidence="1">
    <location>
        <begin position="62"/>
        <end position="85"/>
    </location>
</feature>
<name>A0ABV0SJL3_9TELE</name>
<protein>
    <submittedName>
        <fullName evidence="2">Uncharacterized protein</fullName>
    </submittedName>
</protein>
<accession>A0ABV0SJL3</accession>
<evidence type="ECO:0000313" key="3">
    <source>
        <dbReference type="Proteomes" id="UP001482620"/>
    </source>
</evidence>
<feature type="region of interest" description="Disordered" evidence="1">
    <location>
        <begin position="1"/>
        <end position="85"/>
    </location>
</feature>
<dbReference type="EMBL" id="JAHRIQ010000107">
    <property type="protein sequence ID" value="MEQ2220137.1"/>
    <property type="molecule type" value="Genomic_DNA"/>
</dbReference>